<feature type="region of interest" description="Disordered" evidence="2">
    <location>
        <begin position="1895"/>
        <end position="1916"/>
    </location>
</feature>
<evidence type="ECO:0000313" key="7">
    <source>
        <dbReference type="Proteomes" id="UP000308005"/>
    </source>
</evidence>
<dbReference type="Proteomes" id="UP000308005">
    <property type="component" value="Unassembled WGS sequence"/>
</dbReference>
<reference evidence="6 7" key="1">
    <citation type="submission" date="2018-10" db="EMBL/GenBank/DDBJ databases">
        <title>Fifty Aureobasidium pullulans genomes reveal a recombining polyextremotolerant generalist.</title>
        <authorList>
            <person name="Gostincar C."/>
            <person name="Turk M."/>
            <person name="Zajc J."/>
            <person name="Gunde-Cimerman N."/>
        </authorList>
    </citation>
    <scope>NUCLEOTIDE SEQUENCE [LARGE SCALE GENOMIC DNA]</scope>
    <source>
        <strain evidence="6 7">EXF-3863</strain>
    </source>
</reference>
<dbReference type="Gene3D" id="3.40.50.300">
    <property type="entry name" value="P-loop containing nucleotide triphosphate hydrolases"/>
    <property type="match status" value="1"/>
</dbReference>
<dbReference type="InterPro" id="IPR027417">
    <property type="entry name" value="P-loop_NTPase"/>
</dbReference>
<feature type="compositionally biased region" description="Pro residues" evidence="2">
    <location>
        <begin position="307"/>
        <end position="343"/>
    </location>
</feature>
<dbReference type="GO" id="GO:0006310">
    <property type="term" value="P:DNA recombination"/>
    <property type="evidence" value="ECO:0007669"/>
    <property type="project" value="UniProtKB-KW"/>
</dbReference>
<feature type="domain" description="DNA helicase Pif1-like DEAD-box helicase" evidence="3">
    <location>
        <begin position="1457"/>
        <end position="1635"/>
    </location>
</feature>
<feature type="compositionally biased region" description="Pro residues" evidence="2">
    <location>
        <begin position="407"/>
        <end position="416"/>
    </location>
</feature>
<dbReference type="EMBL" id="QZBM01000256">
    <property type="protein sequence ID" value="THZ18028.1"/>
    <property type="molecule type" value="Genomic_DNA"/>
</dbReference>
<keyword evidence="1" id="KW-0067">ATP-binding</keyword>
<comment type="similarity">
    <text evidence="1">Belongs to the helicase family.</text>
</comment>
<feature type="region of interest" description="Disordered" evidence="2">
    <location>
        <begin position="86"/>
        <end position="114"/>
    </location>
</feature>
<dbReference type="GO" id="GO:0043139">
    <property type="term" value="F:5'-3' DNA helicase activity"/>
    <property type="evidence" value="ECO:0007669"/>
    <property type="project" value="UniProtKB-EC"/>
</dbReference>
<keyword evidence="1" id="KW-0547">Nucleotide-binding</keyword>
<evidence type="ECO:0000259" key="3">
    <source>
        <dbReference type="Pfam" id="PF05970"/>
    </source>
</evidence>
<protein>
    <recommendedName>
        <fullName evidence="1">ATP-dependent DNA helicase</fullName>
        <ecNumber evidence="1">5.6.2.3</ecNumber>
    </recommendedName>
</protein>
<feature type="region of interest" description="Disordered" evidence="2">
    <location>
        <begin position="400"/>
        <end position="419"/>
    </location>
</feature>
<feature type="compositionally biased region" description="Polar residues" evidence="2">
    <location>
        <begin position="385"/>
        <end position="394"/>
    </location>
</feature>
<feature type="domain" description="Helitron helicase-like" evidence="4">
    <location>
        <begin position="860"/>
        <end position="1046"/>
    </location>
</feature>
<keyword evidence="1" id="KW-0347">Helicase</keyword>
<dbReference type="InterPro" id="IPR046700">
    <property type="entry name" value="DUF6570"/>
</dbReference>
<dbReference type="GO" id="GO:0006281">
    <property type="term" value="P:DNA repair"/>
    <property type="evidence" value="ECO:0007669"/>
    <property type="project" value="UniProtKB-KW"/>
</dbReference>
<dbReference type="Pfam" id="PF14214">
    <property type="entry name" value="Helitron_like_N"/>
    <property type="match status" value="1"/>
</dbReference>
<name>A0A4S9T1T5_AURPU</name>
<feature type="region of interest" description="Disordered" evidence="2">
    <location>
        <begin position="232"/>
        <end position="394"/>
    </location>
</feature>
<dbReference type="EC" id="5.6.2.3" evidence="1"/>
<keyword evidence="1" id="KW-0233">DNA recombination</keyword>
<dbReference type="PANTHER" id="PTHR47642">
    <property type="entry name" value="ATP-DEPENDENT DNA HELICASE"/>
    <property type="match status" value="1"/>
</dbReference>
<proteinExistence type="inferred from homology"/>
<comment type="cofactor">
    <cofactor evidence="1">
        <name>Mg(2+)</name>
        <dbReference type="ChEBI" id="CHEBI:18420"/>
    </cofactor>
</comment>
<evidence type="ECO:0000256" key="2">
    <source>
        <dbReference type="SAM" id="MobiDB-lite"/>
    </source>
</evidence>
<dbReference type="GO" id="GO:0005524">
    <property type="term" value="F:ATP binding"/>
    <property type="evidence" value="ECO:0007669"/>
    <property type="project" value="UniProtKB-KW"/>
</dbReference>
<comment type="catalytic activity">
    <reaction evidence="1">
        <text>ATP + H2O = ADP + phosphate + H(+)</text>
        <dbReference type="Rhea" id="RHEA:13065"/>
        <dbReference type="ChEBI" id="CHEBI:15377"/>
        <dbReference type="ChEBI" id="CHEBI:15378"/>
        <dbReference type="ChEBI" id="CHEBI:30616"/>
        <dbReference type="ChEBI" id="CHEBI:43474"/>
        <dbReference type="ChEBI" id="CHEBI:456216"/>
        <dbReference type="EC" id="5.6.2.3"/>
    </reaction>
</comment>
<accession>A0A4S9T1T5</accession>
<evidence type="ECO:0000259" key="4">
    <source>
        <dbReference type="Pfam" id="PF14214"/>
    </source>
</evidence>
<comment type="caution">
    <text evidence="6">The sequence shown here is derived from an EMBL/GenBank/DDBJ whole genome shotgun (WGS) entry which is preliminary data.</text>
</comment>
<feature type="region of interest" description="Disordered" evidence="2">
    <location>
        <begin position="556"/>
        <end position="580"/>
    </location>
</feature>
<keyword evidence="1" id="KW-0234">DNA repair</keyword>
<dbReference type="Pfam" id="PF05970">
    <property type="entry name" value="PIF1"/>
    <property type="match status" value="1"/>
</dbReference>
<feature type="region of interest" description="Disordered" evidence="2">
    <location>
        <begin position="130"/>
        <end position="163"/>
    </location>
</feature>
<keyword evidence="1" id="KW-0227">DNA damage</keyword>
<sequence>MNQYALSAAEQASMHLCSKCNHWWPKSEFVWGRHGTEQTTARCMNCRRPQGAEYDVTWYANHNGWPYGPPSHTRAYTAAHAQEGALPAPTHAGPSAQAGSYPQSDAFGQPHVQSQPDQYAQLGLFAQAPYPGQGYPPSHLQAGATPPFATAHPYGHGAAPDAHLQSSASASQYISQMPRDYASSFDTPFGSLGNISLSGSTYATAQQSQQSATSALSPSQYPTSPNYNTFYSPSSNVGSTPAGSDASPVWATANPLPDPIRFRSPPPPNSFFGRGFGTFQPPGTRQPPGNPSGHDTPESSDLYGVTPWPPGMPRPAPVRPPPGMQLPPPVRPPPGIQMPPPGFGPASVGGTADSAGSVYGTAQSQLSDARGASLLPPGMQPFASAAQQPATSGTLLRSHSTAFVPGPESPTTPRRPAPINTRLAAEARDDYRFIVTTPVEMAAGPVPSPRPAPAAPRSRVNPQGPASGRPKGSTSAVAAPAVMPPSAAYFWCTGGCARARPTSVLAKQYNVNGNEPACQYCVDGGVDITKRLVYCVGGGHAENEVSCPLRECARHQPQPRPPVTAPIHNLTRQAPPTSRDFHQADLDRIQRFTNTMDAIQLAQCAVCRRDWFSDDLRINNGTCRECSSRALKDGDVHLPPFFGTENSMQPPPMPANLPRLSILEERMCSIMHTSSEIAQVRPGESKGKIISHLHDEARLYTTLPVPVEQINYTIIIPTGYDASQFHEETMVDRENVRKFLLEMKRINPRYRDVTIDNTYINTLPLVRTSMVTSLPTHTTTPSSITALPTMGRPMRVAMPNLLARPIPSTHSAASTTFTTIPIMEVNKTRPFLSLSFPTLYPTGEGDWISPRSRHVRFEVYVRNFLTHSDKRFAQHPQWLFYVFNILMNRQINTRSTYLGKEIAGALTEDELRAALQDDDLTILRRVFDYGSQVVVGSAPWWQGQRKKLWAMVNMIGDPNLFVTLSSNLLEWTDLHAVLPGFIFGHPHTRQEIQDMVDSNPAIVTRYIMTRQSTFFEQVLKPLFDVEDWWGRVEYQKNGVIHWHTVLWTANSPKPKCDTSHQRDVLAAFWNAHVEAWQHPTTSNIPDIRATVDLYQTHSCAQSPGCTPSACRYGLINIPNRDKAGLVQRVTGKWFFEPKRNKNLITSYNRVVLVGWGGNISVDVLTGNKEILAYVSKANTPSTYSADNEVGEIVSSLTSAIHTSPTLHPVLSRVTSSLAQLVGGREYSVQEICHNLLQLNLIHSSRSVIKIDTRVKSDQSQHSVLNRYLNRNVLNHSNMTMLEFALFRDPRNVTRTLAKCQVPMYIPNPAVGSSDMARMKMLLHHPFQLDESSLYTAQNLSNYAQAYDSCRTLHAPHQRDYLLSNDAVVESVEDLEAFNTLLELIRSQHDYQNTTLGQRDIDLAMDWSPHVGQLDVMGIDRNFWSASAPVDPSPTLPSSPTVSAADVTQHDLSIKEILSSDQLEVYDHVIPLADTLLSSAMADKPFLVQIDGGPGTGKSFLLESIYQRINRFATSLGYRGTPVIKAAPTGVAARNIQGSTIHETFDIGIKGYLALDATKLADLRQKLAGLRVVILDEKSMIDRVLLTSIDQRCRELTALSDKFFGGLSVILVGDFFQLEPYTRWSLFKSDMCLSYLAFTKSFFLTTAHRQDQDVVFQRILTDIRNARGMSDVNWKALTARCMSEMSEADIHTFNDAIRLYYTWNQVDRYNAEQITKSLQPVLSIPASGNNSRVKSDEAGDLPSVLTLTLGSRVMVMENLSIHDGVVNGSFGTVKDIRWRQGEVPRRDPPYAVLVELDNHTGRTLPNPLPDGSRVIPIFRSTHTVQHLGLTYRRTQFPLILAWATTVHRSQSLTLQKVVLDISQHQFTSGLLYTAISRVKTLGGLLLEEPVDKAMFDGPRTESEQQRLDDERRRRAGQ</sequence>
<evidence type="ECO:0000256" key="1">
    <source>
        <dbReference type="RuleBase" id="RU363044"/>
    </source>
</evidence>
<keyword evidence="1" id="KW-0378">Hydrolase</keyword>
<feature type="compositionally biased region" description="Polar residues" evidence="2">
    <location>
        <begin position="232"/>
        <end position="242"/>
    </location>
</feature>
<dbReference type="SUPFAM" id="SSF52540">
    <property type="entry name" value="P-loop containing nucleoside triphosphate hydrolases"/>
    <property type="match status" value="2"/>
</dbReference>
<organism evidence="6 7">
    <name type="scientific">Aureobasidium pullulans</name>
    <name type="common">Black yeast</name>
    <name type="synonym">Pullularia pullulans</name>
    <dbReference type="NCBI Taxonomy" id="5580"/>
    <lineage>
        <taxon>Eukaryota</taxon>
        <taxon>Fungi</taxon>
        <taxon>Dikarya</taxon>
        <taxon>Ascomycota</taxon>
        <taxon>Pezizomycotina</taxon>
        <taxon>Dothideomycetes</taxon>
        <taxon>Dothideomycetidae</taxon>
        <taxon>Dothideales</taxon>
        <taxon>Saccotheciaceae</taxon>
        <taxon>Aureobasidium</taxon>
    </lineage>
</organism>
<dbReference type="PANTHER" id="PTHR47642:SF6">
    <property type="entry name" value="ATP-DEPENDENT DNA HELICASE"/>
    <property type="match status" value="1"/>
</dbReference>
<dbReference type="InterPro" id="IPR025476">
    <property type="entry name" value="Helitron_helicase-like"/>
</dbReference>
<gene>
    <name evidence="6" type="ORF">D6C91_05668</name>
</gene>
<dbReference type="CDD" id="cd18809">
    <property type="entry name" value="SF1_C_RecD"/>
    <property type="match status" value="1"/>
</dbReference>
<dbReference type="GO" id="GO:0016887">
    <property type="term" value="F:ATP hydrolysis activity"/>
    <property type="evidence" value="ECO:0007669"/>
    <property type="project" value="RHEA"/>
</dbReference>
<feature type="region of interest" description="Disordered" evidence="2">
    <location>
        <begin position="442"/>
        <end position="477"/>
    </location>
</feature>
<evidence type="ECO:0000259" key="5">
    <source>
        <dbReference type="Pfam" id="PF20209"/>
    </source>
</evidence>
<dbReference type="InterPro" id="IPR010285">
    <property type="entry name" value="DNA_helicase_pif1-like_DEAD"/>
</dbReference>
<dbReference type="Pfam" id="PF20209">
    <property type="entry name" value="DUF6570"/>
    <property type="match status" value="1"/>
</dbReference>
<dbReference type="InterPro" id="IPR051055">
    <property type="entry name" value="PIF1_helicase"/>
</dbReference>
<dbReference type="GO" id="GO:0000723">
    <property type="term" value="P:telomere maintenance"/>
    <property type="evidence" value="ECO:0007669"/>
    <property type="project" value="InterPro"/>
</dbReference>
<feature type="domain" description="DUF6570" evidence="5">
    <location>
        <begin position="641"/>
        <end position="758"/>
    </location>
</feature>
<evidence type="ECO:0000313" key="6">
    <source>
        <dbReference type="EMBL" id="THZ18028.1"/>
    </source>
</evidence>